<evidence type="ECO:0000313" key="2">
    <source>
        <dbReference type="EMBL" id="PGO73685.1"/>
    </source>
</evidence>
<gene>
    <name evidence="2" type="ORF">CN980_18120</name>
    <name evidence="1" type="ORF">COI98_23740</name>
</gene>
<evidence type="ECO:0000313" key="4">
    <source>
        <dbReference type="Proteomes" id="UP000224413"/>
    </source>
</evidence>
<dbReference type="EMBL" id="NUIQ01000154">
    <property type="protein sequence ID" value="PGO73685.1"/>
    <property type="molecule type" value="Genomic_DNA"/>
</dbReference>
<name>A0A9X7CA03_BACCE</name>
<dbReference type="AlphaFoldDB" id="A0A9X7CA03"/>
<dbReference type="Proteomes" id="UP000223834">
    <property type="component" value="Unassembled WGS sequence"/>
</dbReference>
<reference evidence="3 4" key="1">
    <citation type="submission" date="2017-09" db="EMBL/GenBank/DDBJ databases">
        <title>Large-scale bioinformatics analysis of Bacillus genomes uncovers conserved roles of natural products in bacterial physiology.</title>
        <authorList>
            <consortium name="Agbiome Team Llc"/>
            <person name="Bleich R.M."/>
            <person name="Grubbs K.J."/>
            <person name="Santa Maria K.C."/>
            <person name="Allen S.E."/>
            <person name="Farag S."/>
            <person name="Shank E.A."/>
            <person name="Bowers A."/>
        </authorList>
    </citation>
    <scope>NUCLEOTIDE SEQUENCE [LARGE SCALE GENOMIC DNA]</scope>
    <source>
        <strain evidence="2 3">AFS049141</strain>
        <strain evidence="1 4">AFS083741</strain>
    </source>
</reference>
<dbReference type="RefSeq" id="WP_098584144.1">
    <property type="nucleotide sequence ID" value="NZ_NUIQ01000154.1"/>
</dbReference>
<comment type="caution">
    <text evidence="2">The sequence shown here is derived from an EMBL/GenBank/DDBJ whole genome shotgun (WGS) entry which is preliminary data.</text>
</comment>
<evidence type="ECO:0000313" key="1">
    <source>
        <dbReference type="EMBL" id="PFK11334.1"/>
    </source>
</evidence>
<dbReference type="Proteomes" id="UP000224413">
    <property type="component" value="Unassembled WGS sequence"/>
</dbReference>
<sequence>MYKLYFQFDNGEIVKPSPLPHYVAVLDWKFQVKEIRACFSTHVIDLRGGWKFVESQLEKEKEKEKEDWEGLPHIKKSFKKYVLKNVFSLLFRKHDIYTQHINTSHFIYVKFL</sequence>
<evidence type="ECO:0000313" key="3">
    <source>
        <dbReference type="Proteomes" id="UP000223834"/>
    </source>
</evidence>
<dbReference type="EMBL" id="NUWJ01000219">
    <property type="protein sequence ID" value="PFK11334.1"/>
    <property type="molecule type" value="Genomic_DNA"/>
</dbReference>
<accession>A0A9X7CA03</accession>
<organism evidence="2 3">
    <name type="scientific">Bacillus cereus</name>
    <dbReference type="NCBI Taxonomy" id="1396"/>
    <lineage>
        <taxon>Bacteria</taxon>
        <taxon>Bacillati</taxon>
        <taxon>Bacillota</taxon>
        <taxon>Bacilli</taxon>
        <taxon>Bacillales</taxon>
        <taxon>Bacillaceae</taxon>
        <taxon>Bacillus</taxon>
        <taxon>Bacillus cereus group</taxon>
    </lineage>
</organism>
<protein>
    <submittedName>
        <fullName evidence="2">Uncharacterized protein</fullName>
    </submittedName>
</protein>
<proteinExistence type="predicted"/>